<dbReference type="InterPro" id="IPR001680">
    <property type="entry name" value="WD40_rpt"/>
</dbReference>
<accession>A0A7J7J7V5</accession>
<comment type="function">
    <text evidence="3">Negatively regulates the PAK1 kinase. PAK1 is a member of the PAK kinase family, which has been shown to play a positive role in the regulation of signaling pathways involving MAPK8 and RELA. PAK1 exists as an inactive homodimer, which is activated by binding of small GTPases such as CDC42 to an N-terminal regulatory domain. PAK1IP1 also binds to the N-terminus of PAK1, and inhibits the specific activation of PAK1 by CDC42. May be involved in ribosomal large subunit assembly.</text>
</comment>
<feature type="repeat" description="WD" evidence="4">
    <location>
        <begin position="130"/>
        <end position="171"/>
    </location>
</feature>
<feature type="compositionally biased region" description="Basic and acidic residues" evidence="5">
    <location>
        <begin position="372"/>
        <end position="404"/>
    </location>
</feature>
<dbReference type="InterPro" id="IPR019775">
    <property type="entry name" value="WD40_repeat_CS"/>
</dbReference>
<dbReference type="PANTHER" id="PTHR44675">
    <property type="entry name" value="PAK1 INTERACTING PROTEIN 1"/>
    <property type="match status" value="1"/>
</dbReference>
<feature type="repeat" description="WD" evidence="4">
    <location>
        <begin position="47"/>
        <end position="87"/>
    </location>
</feature>
<protein>
    <submittedName>
        <fullName evidence="6">PAK1IP1</fullName>
    </submittedName>
</protein>
<evidence type="ECO:0000256" key="5">
    <source>
        <dbReference type="SAM" id="MobiDB-lite"/>
    </source>
</evidence>
<evidence type="ECO:0000256" key="4">
    <source>
        <dbReference type="PROSITE-ProRule" id="PRU00221"/>
    </source>
</evidence>
<dbReference type="InterPro" id="IPR036322">
    <property type="entry name" value="WD40_repeat_dom_sf"/>
</dbReference>
<dbReference type="PROSITE" id="PS50082">
    <property type="entry name" value="WD_REPEATS_2"/>
    <property type="match status" value="2"/>
</dbReference>
<keyword evidence="1 4" id="KW-0853">WD repeat</keyword>
<dbReference type="InterPro" id="IPR015943">
    <property type="entry name" value="WD40/YVTN_repeat-like_dom_sf"/>
</dbReference>
<evidence type="ECO:0000313" key="7">
    <source>
        <dbReference type="Proteomes" id="UP000593567"/>
    </source>
</evidence>
<keyword evidence="7" id="KW-1185">Reference proteome</keyword>
<dbReference type="Gene3D" id="2.130.10.10">
    <property type="entry name" value="YVTN repeat-like/Quinoprotein amine dehydrogenase"/>
    <property type="match status" value="1"/>
</dbReference>
<comment type="caution">
    <text evidence="6">The sequence shown here is derived from an EMBL/GenBank/DDBJ whole genome shotgun (WGS) entry which is preliminary data.</text>
</comment>
<dbReference type="SMART" id="SM00320">
    <property type="entry name" value="WD40"/>
    <property type="match status" value="3"/>
</dbReference>
<organism evidence="6 7">
    <name type="scientific">Bugula neritina</name>
    <name type="common">Brown bryozoan</name>
    <name type="synonym">Sertularia neritina</name>
    <dbReference type="NCBI Taxonomy" id="10212"/>
    <lineage>
        <taxon>Eukaryota</taxon>
        <taxon>Metazoa</taxon>
        <taxon>Spiralia</taxon>
        <taxon>Lophotrochozoa</taxon>
        <taxon>Bryozoa</taxon>
        <taxon>Gymnolaemata</taxon>
        <taxon>Cheilostomatida</taxon>
        <taxon>Flustrina</taxon>
        <taxon>Buguloidea</taxon>
        <taxon>Bugulidae</taxon>
        <taxon>Bugula</taxon>
    </lineage>
</organism>
<name>A0A7J7J7V5_BUGNE</name>
<dbReference type="EMBL" id="VXIV02002951">
    <property type="protein sequence ID" value="KAF6021844.1"/>
    <property type="molecule type" value="Genomic_DNA"/>
</dbReference>
<gene>
    <name evidence="6" type="ORF">EB796_019848</name>
</gene>
<evidence type="ECO:0000256" key="3">
    <source>
        <dbReference type="ARBA" id="ARBA00045213"/>
    </source>
</evidence>
<proteinExistence type="predicted"/>
<dbReference type="PROSITE" id="PS00678">
    <property type="entry name" value="WD_REPEATS_1"/>
    <property type="match status" value="1"/>
</dbReference>
<reference evidence="6" key="1">
    <citation type="submission" date="2020-06" db="EMBL/GenBank/DDBJ databases">
        <title>Draft genome of Bugula neritina, a colonial animal packing powerful symbionts and potential medicines.</title>
        <authorList>
            <person name="Rayko M."/>
        </authorList>
    </citation>
    <scope>NUCLEOTIDE SEQUENCE [LARGE SCALE GENOMIC DNA]</scope>
    <source>
        <strain evidence="6">Kwan_BN1</strain>
    </source>
</reference>
<evidence type="ECO:0000313" key="6">
    <source>
        <dbReference type="EMBL" id="KAF6021844.1"/>
    </source>
</evidence>
<dbReference type="OrthoDB" id="308449at2759"/>
<sequence length="444" mass="49031">MAAPMKSHVPVEGLKVELVIGSYYQVLYGYELKESNNKVELDVSFTNNTHCGSVRSLAVSSNKLLASGSTDENIQLFDLKSRYEAGTLMKHSGTITDIEFYNEFMISCDDSGIICIWKVLGKSFECMKTLSGHKGSVSSLSVHPSGKILLSVGQDKTLRTWNLVTAKRAYTTNTPSMIDIVRWSPDGEKYILCYNGKIDICSMAKAASLHTIKLPGRGHSLDFVFSEIFAVGCENGLLVFVNVNSGVIIHEYKTASNRIKCVSAHELDDCKSLLALATNDGVVELLLISQNHGKVSTSLIAATKHDLRPICLQLIVNTYEESKEEKSTLVSTGCEKAVEKEADKELDTSMDDQNVAVTAVKSKVGKKRKKSHPEEDMSDHCMDKIKKMIGGKGKDSKSDADPVHNKHKKHMKPVDSVKITKQKFSNPKKQHAKHHDQHIAEESD</sequence>
<keyword evidence="2" id="KW-0677">Repeat</keyword>
<evidence type="ECO:0000256" key="1">
    <source>
        <dbReference type="ARBA" id="ARBA00022574"/>
    </source>
</evidence>
<feature type="compositionally biased region" description="Basic residues" evidence="5">
    <location>
        <begin position="426"/>
        <end position="436"/>
    </location>
</feature>
<dbReference type="SUPFAM" id="SSF50978">
    <property type="entry name" value="WD40 repeat-like"/>
    <property type="match status" value="1"/>
</dbReference>
<dbReference type="PANTHER" id="PTHR44675:SF1">
    <property type="entry name" value="P21-ACTIVATED PROTEIN KINASE-INTERACTING PROTEIN 1"/>
    <property type="match status" value="1"/>
</dbReference>
<evidence type="ECO:0000256" key="2">
    <source>
        <dbReference type="ARBA" id="ARBA00022737"/>
    </source>
</evidence>
<feature type="region of interest" description="Disordered" evidence="5">
    <location>
        <begin position="343"/>
        <end position="444"/>
    </location>
</feature>
<dbReference type="AlphaFoldDB" id="A0A7J7J7V5"/>
<dbReference type="Pfam" id="PF00400">
    <property type="entry name" value="WD40"/>
    <property type="match status" value="2"/>
</dbReference>
<dbReference type="PROSITE" id="PS50294">
    <property type="entry name" value="WD_REPEATS_REGION"/>
    <property type="match status" value="1"/>
</dbReference>
<dbReference type="InterPro" id="IPR051959">
    <property type="entry name" value="PAK1-Kinase_Regulator"/>
</dbReference>
<dbReference type="Proteomes" id="UP000593567">
    <property type="component" value="Unassembled WGS sequence"/>
</dbReference>